<dbReference type="EMBL" id="JAGHQL010000048">
    <property type="protein sequence ID" value="KAH0542702.1"/>
    <property type="molecule type" value="Genomic_DNA"/>
</dbReference>
<organism evidence="8 9">
    <name type="scientific">Glutinoglossum americanum</name>
    <dbReference type="NCBI Taxonomy" id="1670608"/>
    <lineage>
        <taxon>Eukaryota</taxon>
        <taxon>Fungi</taxon>
        <taxon>Dikarya</taxon>
        <taxon>Ascomycota</taxon>
        <taxon>Pezizomycotina</taxon>
        <taxon>Geoglossomycetes</taxon>
        <taxon>Geoglossales</taxon>
        <taxon>Geoglossaceae</taxon>
        <taxon>Glutinoglossum</taxon>
    </lineage>
</organism>
<feature type="transmembrane region" description="Helical" evidence="6">
    <location>
        <begin position="272"/>
        <end position="292"/>
    </location>
</feature>
<accession>A0A9P8I3U6</accession>
<evidence type="ECO:0000256" key="5">
    <source>
        <dbReference type="ARBA" id="ARBA00023136"/>
    </source>
</evidence>
<evidence type="ECO:0000256" key="7">
    <source>
        <dbReference type="SAM" id="MobiDB-lite"/>
    </source>
</evidence>
<protein>
    <recommendedName>
        <fullName evidence="6">Solute carrier family 40 member</fullName>
    </recommendedName>
</protein>
<keyword evidence="4 6" id="KW-1133">Transmembrane helix</keyword>
<comment type="caution">
    <text evidence="6">Lacks conserved residue(s) required for the propagation of feature annotation.</text>
</comment>
<comment type="similarity">
    <text evidence="6">Belongs to the ferroportin (FP) (TC 2.A.100) family. SLC40A subfamily.</text>
</comment>
<keyword evidence="9" id="KW-1185">Reference proteome</keyword>
<feature type="region of interest" description="Disordered" evidence="7">
    <location>
        <begin position="218"/>
        <end position="253"/>
    </location>
</feature>
<feature type="compositionally biased region" description="Basic and acidic residues" evidence="7">
    <location>
        <begin position="238"/>
        <end position="251"/>
    </location>
</feature>
<feature type="transmembrane region" description="Helical" evidence="6">
    <location>
        <begin position="312"/>
        <end position="331"/>
    </location>
</feature>
<name>A0A9P8I3U6_9PEZI</name>
<feature type="transmembrane region" description="Helical" evidence="6">
    <location>
        <begin position="381"/>
        <end position="401"/>
    </location>
</feature>
<evidence type="ECO:0000256" key="1">
    <source>
        <dbReference type="ARBA" id="ARBA00004141"/>
    </source>
</evidence>
<comment type="caution">
    <text evidence="8">The sequence shown here is derived from an EMBL/GenBank/DDBJ whole genome shotgun (WGS) entry which is preliminary data.</text>
</comment>
<evidence type="ECO:0000256" key="3">
    <source>
        <dbReference type="ARBA" id="ARBA00022692"/>
    </source>
</evidence>
<evidence type="ECO:0000313" key="8">
    <source>
        <dbReference type="EMBL" id="KAH0542702.1"/>
    </source>
</evidence>
<gene>
    <name evidence="8" type="ORF">FGG08_002937</name>
</gene>
<dbReference type="Proteomes" id="UP000698800">
    <property type="component" value="Unassembled WGS sequence"/>
</dbReference>
<proteinExistence type="inferred from homology"/>
<evidence type="ECO:0000313" key="9">
    <source>
        <dbReference type="Proteomes" id="UP000698800"/>
    </source>
</evidence>
<comment type="subcellular location">
    <subcellularLocation>
        <location evidence="1 6">Membrane</location>
        <topology evidence="1 6">Multi-pass membrane protein</topology>
    </subcellularLocation>
</comment>
<dbReference type="InterPro" id="IPR009716">
    <property type="entry name" value="Ferroportin-1"/>
</dbReference>
<sequence length="407" mass="45121">MEPPPSLEESPWSPFGLTRLNAGMKRIDLLCKLLAPLAISTLMSRIAPVKVAIGVAIMSSLSWGIEFWCIQNVWAQNCRLREPKECDNDLRRLLTRNGTEETIVNDNPGPTPGETRVPANVRKLWLWLQERLEDVKTSSLNHTEGLKSYFASDVWIPSIAMAILHASVLSYSSTLIVYLLNAGFSLNLITLARGMGSLFEISSTFIFPFGISALSETTTASSGETGHTRVGESQPLLEVDREPEGRDKEKSQAVQNTGVGVMRLGQWSICGLFLNLIPVVLALWHLELSLQASTPPNSGDTKSIYPLKRHPFATLALFSFLSFSLLCRWIYNLTTQQLTQTRVPTPQRASFGGTEMSIVSSVSLVHWISAVVWHAQSDFKWLALGSFIAVGGSAWMYSAWVRGQMRH</sequence>
<dbReference type="GO" id="GO:0016020">
    <property type="term" value="C:membrane"/>
    <property type="evidence" value="ECO:0007669"/>
    <property type="project" value="UniProtKB-SubCell"/>
</dbReference>
<feature type="transmembrane region" description="Helical" evidence="6">
    <location>
        <begin position="352"/>
        <end position="375"/>
    </location>
</feature>
<evidence type="ECO:0000256" key="6">
    <source>
        <dbReference type="RuleBase" id="RU365065"/>
    </source>
</evidence>
<dbReference type="PANTHER" id="PTHR11660">
    <property type="entry name" value="SOLUTE CARRIER FAMILY 40 MEMBER"/>
    <property type="match status" value="1"/>
</dbReference>
<evidence type="ECO:0000256" key="4">
    <source>
        <dbReference type="ARBA" id="ARBA00022989"/>
    </source>
</evidence>
<evidence type="ECO:0000256" key="2">
    <source>
        <dbReference type="ARBA" id="ARBA00022448"/>
    </source>
</evidence>
<feature type="transmembrane region" description="Helical" evidence="6">
    <location>
        <begin position="175"/>
        <end position="192"/>
    </location>
</feature>
<dbReference type="GO" id="GO:0005381">
    <property type="term" value="F:iron ion transmembrane transporter activity"/>
    <property type="evidence" value="ECO:0007669"/>
    <property type="project" value="UniProtKB-UniRule"/>
</dbReference>
<dbReference type="PANTHER" id="PTHR11660:SF57">
    <property type="entry name" value="SOLUTE CARRIER FAMILY 40 MEMBER"/>
    <property type="match status" value="1"/>
</dbReference>
<reference evidence="8" key="1">
    <citation type="submission" date="2021-03" db="EMBL/GenBank/DDBJ databases">
        <title>Comparative genomics and phylogenomic investigation of the class Geoglossomycetes provide insights into ecological specialization and systematics.</title>
        <authorList>
            <person name="Melie T."/>
            <person name="Pirro S."/>
            <person name="Miller A.N."/>
            <person name="Quandt A."/>
        </authorList>
    </citation>
    <scope>NUCLEOTIDE SEQUENCE</scope>
    <source>
        <strain evidence="8">GBOQ0MN5Z8</strain>
    </source>
</reference>
<dbReference type="AlphaFoldDB" id="A0A9P8I3U6"/>
<comment type="function">
    <text evidence="6">May be involved in iron transport and iron homeostasis.</text>
</comment>
<keyword evidence="3 6" id="KW-0812">Transmembrane</keyword>
<dbReference type="Pfam" id="PF06963">
    <property type="entry name" value="FPN1"/>
    <property type="match status" value="2"/>
</dbReference>
<dbReference type="OrthoDB" id="648861at2759"/>
<keyword evidence="6" id="KW-0406">Ion transport</keyword>
<keyword evidence="2 6" id="KW-0813">Transport</keyword>
<keyword evidence="5 6" id="KW-0472">Membrane</keyword>